<evidence type="ECO:0000256" key="1">
    <source>
        <dbReference type="SAM" id="Coils"/>
    </source>
</evidence>
<feature type="coiled-coil region" evidence="1">
    <location>
        <begin position="263"/>
        <end position="300"/>
    </location>
</feature>
<feature type="region of interest" description="Disordered" evidence="2">
    <location>
        <begin position="477"/>
        <end position="539"/>
    </location>
</feature>
<organism evidence="3 4">
    <name type="scientific">Marasmiellus scandens</name>
    <dbReference type="NCBI Taxonomy" id="2682957"/>
    <lineage>
        <taxon>Eukaryota</taxon>
        <taxon>Fungi</taxon>
        <taxon>Dikarya</taxon>
        <taxon>Basidiomycota</taxon>
        <taxon>Agaricomycotina</taxon>
        <taxon>Agaricomycetes</taxon>
        <taxon>Agaricomycetidae</taxon>
        <taxon>Agaricales</taxon>
        <taxon>Marasmiineae</taxon>
        <taxon>Omphalotaceae</taxon>
        <taxon>Marasmiellus</taxon>
    </lineage>
</organism>
<feature type="region of interest" description="Disordered" evidence="2">
    <location>
        <begin position="161"/>
        <end position="185"/>
    </location>
</feature>
<reference evidence="3 4" key="1">
    <citation type="submission" date="2024-01" db="EMBL/GenBank/DDBJ databases">
        <title>A draft genome for the cacao thread blight pathogen Marasmiellus scandens.</title>
        <authorList>
            <person name="Baruah I.K."/>
            <person name="Leung J."/>
            <person name="Bukari Y."/>
            <person name="Amoako-Attah I."/>
            <person name="Meinhardt L.W."/>
            <person name="Bailey B.A."/>
            <person name="Cohen S.P."/>
        </authorList>
    </citation>
    <scope>NUCLEOTIDE SEQUENCE [LARGE SCALE GENOMIC DNA]</scope>
    <source>
        <strain evidence="3 4">GH-19</strain>
    </source>
</reference>
<protein>
    <recommendedName>
        <fullName evidence="5">WHIM1 domain-containing protein</fullName>
    </recommendedName>
</protein>
<name>A0ABR1JQ07_9AGAR</name>
<dbReference type="PANTHER" id="PTHR42107">
    <property type="entry name" value="YALI0D24453P"/>
    <property type="match status" value="1"/>
</dbReference>
<feature type="compositionally biased region" description="Polar residues" evidence="2">
    <location>
        <begin position="507"/>
        <end position="516"/>
    </location>
</feature>
<feature type="compositionally biased region" description="Polar residues" evidence="2">
    <location>
        <begin position="358"/>
        <end position="370"/>
    </location>
</feature>
<evidence type="ECO:0000256" key="2">
    <source>
        <dbReference type="SAM" id="MobiDB-lite"/>
    </source>
</evidence>
<feature type="compositionally biased region" description="Acidic residues" evidence="2">
    <location>
        <begin position="330"/>
        <end position="342"/>
    </location>
</feature>
<accession>A0ABR1JQ07</accession>
<comment type="caution">
    <text evidence="3">The sequence shown here is derived from an EMBL/GenBank/DDBJ whole genome shotgun (WGS) entry which is preliminary data.</text>
</comment>
<feature type="region of interest" description="Disordered" evidence="2">
    <location>
        <begin position="330"/>
        <end position="450"/>
    </location>
</feature>
<dbReference type="Proteomes" id="UP001498398">
    <property type="component" value="Unassembled WGS sequence"/>
</dbReference>
<gene>
    <name evidence="3" type="ORF">VKT23_005350</name>
</gene>
<dbReference type="EMBL" id="JBANRG010000006">
    <property type="protein sequence ID" value="KAK7465372.1"/>
    <property type="molecule type" value="Genomic_DNA"/>
</dbReference>
<feature type="compositionally biased region" description="Polar residues" evidence="2">
    <location>
        <begin position="173"/>
        <end position="185"/>
    </location>
</feature>
<feature type="compositionally biased region" description="Basic and acidic residues" evidence="2">
    <location>
        <begin position="374"/>
        <end position="392"/>
    </location>
</feature>
<feature type="compositionally biased region" description="Basic and acidic residues" evidence="2">
    <location>
        <begin position="407"/>
        <end position="416"/>
    </location>
</feature>
<feature type="compositionally biased region" description="Polar residues" evidence="2">
    <location>
        <begin position="417"/>
        <end position="428"/>
    </location>
</feature>
<evidence type="ECO:0000313" key="3">
    <source>
        <dbReference type="EMBL" id="KAK7465372.1"/>
    </source>
</evidence>
<keyword evidence="1" id="KW-0175">Coiled coil</keyword>
<evidence type="ECO:0000313" key="4">
    <source>
        <dbReference type="Proteomes" id="UP001498398"/>
    </source>
</evidence>
<proteinExistence type="predicted"/>
<dbReference type="PANTHER" id="PTHR42107:SF1">
    <property type="entry name" value="WHIM1 DOMAIN-CONTAINING PROTEIN"/>
    <property type="match status" value="1"/>
</dbReference>
<evidence type="ECO:0008006" key="5">
    <source>
        <dbReference type="Google" id="ProtNLM"/>
    </source>
</evidence>
<sequence>MSIPRGHVCPPSDAVHPSDRWESLFVYSFILKFTNLRGKVEGLETCMDFENALLLREPNTIITEILSRFILNLRPQTRNLSTDQISATVASVLGDYFKTSEKTIYWNEDLHRNVDPFQGLEGGFFTASWDFKLKVLRQLVELQLSHNADIKAKIDRAWGVSHNKHKKKDPATTALQPSDPDSQESLQILPIGQDSSRKRYWVADNSPRIYVSTNPWKMASSFKSVASTREEYIHVIDQLKASAPDPKANKRKTKPEQAHAALIEALEARIEAIDAETARIQKARKKIEQRKLLMAQAELRVTRTRRQTKKPDYVYDQAFDEDDGDEYMYEEDQNREEEEFFDDNGLSSRSKNDRHPTVTGQRRSTRTAVLNANGKREAEEDRWASWRGERRSTRLGAPPEMQPDYEPGPKRARTEDSTISTNSTDAGASSSHENSSSGLKIKPTGAAALKPTEIAVENLAGKKRSKFWVYAVEPLPGASSSELSHLPGDTIANDEPSAKGRPPTPPLNGTSANGITPHTPPRNEHHKGMEGSLSPLSPP</sequence>
<keyword evidence="4" id="KW-1185">Reference proteome</keyword>